<dbReference type="EMBL" id="BAABLX010000007">
    <property type="protein sequence ID" value="GAA4934821.1"/>
    <property type="molecule type" value="Genomic_DNA"/>
</dbReference>
<evidence type="ECO:0000313" key="2">
    <source>
        <dbReference type="Proteomes" id="UP001409585"/>
    </source>
</evidence>
<keyword evidence="2" id="KW-1185">Reference proteome</keyword>
<dbReference type="AlphaFoldDB" id="A0AAV3TZE9"/>
<dbReference type="Proteomes" id="UP001409585">
    <property type="component" value="Unassembled WGS sequence"/>
</dbReference>
<evidence type="ECO:0000313" key="1">
    <source>
        <dbReference type="EMBL" id="GAA4934821.1"/>
    </source>
</evidence>
<comment type="caution">
    <text evidence="1">The sequence shown here is derived from an EMBL/GenBank/DDBJ whole genome shotgun (WGS) entry which is preliminary data.</text>
</comment>
<name>A0AAV3TZE9_9ALTE</name>
<proteinExistence type="predicted"/>
<protein>
    <submittedName>
        <fullName evidence="1">Uncharacterized protein</fullName>
    </submittedName>
</protein>
<sequence>MFFNKWSSEPFDWVWCIAKGVARGLGNERKNLHEIVNLLTIYLGQERQLLRETVVKKAPVH</sequence>
<organism evidence="1 2">
    <name type="scientific">Halioxenophilus aromaticivorans</name>
    <dbReference type="NCBI Taxonomy" id="1306992"/>
    <lineage>
        <taxon>Bacteria</taxon>
        <taxon>Pseudomonadati</taxon>
        <taxon>Pseudomonadota</taxon>
        <taxon>Gammaproteobacteria</taxon>
        <taxon>Alteromonadales</taxon>
        <taxon>Alteromonadaceae</taxon>
        <taxon>Halioxenophilus</taxon>
    </lineage>
</organism>
<gene>
    <name evidence="1" type="ORF">GCM10025791_09860</name>
</gene>
<reference evidence="2" key="1">
    <citation type="journal article" date="2019" name="Int. J. Syst. Evol. Microbiol.">
        <title>The Global Catalogue of Microorganisms (GCM) 10K type strain sequencing project: providing services to taxonomists for standard genome sequencing and annotation.</title>
        <authorList>
            <consortium name="The Broad Institute Genomics Platform"/>
            <consortium name="The Broad Institute Genome Sequencing Center for Infectious Disease"/>
            <person name="Wu L."/>
            <person name="Ma J."/>
        </authorList>
    </citation>
    <scope>NUCLEOTIDE SEQUENCE [LARGE SCALE GENOMIC DNA]</scope>
    <source>
        <strain evidence="2">JCM 19134</strain>
    </source>
</reference>
<accession>A0AAV3TZE9</accession>